<protein>
    <submittedName>
        <fullName evidence="10">4-azaleucine resistance transporter AzlC</fullName>
    </submittedName>
</protein>
<dbReference type="InterPro" id="IPR011606">
    <property type="entry name" value="Brnchd-chn_aa_trnsp_permease"/>
</dbReference>
<evidence type="ECO:0000256" key="8">
    <source>
        <dbReference type="SAM" id="MobiDB-lite"/>
    </source>
</evidence>
<comment type="caution">
    <text evidence="10">The sequence shown here is derived from an EMBL/GenBank/DDBJ whole genome shotgun (WGS) entry which is preliminary data.</text>
</comment>
<dbReference type="EMBL" id="JACBZY010000001">
    <property type="protein sequence ID" value="NYG98272.1"/>
    <property type="molecule type" value="Genomic_DNA"/>
</dbReference>
<keyword evidence="5 9" id="KW-0812">Transmembrane</keyword>
<name>A0A852Y8T6_9MICO</name>
<evidence type="ECO:0000256" key="2">
    <source>
        <dbReference type="ARBA" id="ARBA00010735"/>
    </source>
</evidence>
<keyword evidence="7 9" id="KW-0472">Membrane</keyword>
<feature type="compositionally biased region" description="Gly residues" evidence="8">
    <location>
        <begin position="248"/>
        <end position="269"/>
    </location>
</feature>
<feature type="transmembrane region" description="Helical" evidence="9">
    <location>
        <begin position="204"/>
        <end position="237"/>
    </location>
</feature>
<dbReference type="Proteomes" id="UP000553888">
    <property type="component" value="Unassembled WGS sequence"/>
</dbReference>
<keyword evidence="6 9" id="KW-1133">Transmembrane helix</keyword>
<dbReference type="GO" id="GO:1903785">
    <property type="term" value="P:L-valine transmembrane transport"/>
    <property type="evidence" value="ECO:0007669"/>
    <property type="project" value="TreeGrafter"/>
</dbReference>
<evidence type="ECO:0000256" key="5">
    <source>
        <dbReference type="ARBA" id="ARBA00022692"/>
    </source>
</evidence>
<feature type="transmembrane region" description="Helical" evidence="9">
    <location>
        <begin position="90"/>
        <end position="110"/>
    </location>
</feature>
<dbReference type="GO" id="GO:0005886">
    <property type="term" value="C:plasma membrane"/>
    <property type="evidence" value="ECO:0007669"/>
    <property type="project" value="UniProtKB-SubCell"/>
</dbReference>
<feature type="transmembrane region" description="Helical" evidence="9">
    <location>
        <begin position="34"/>
        <end position="53"/>
    </location>
</feature>
<dbReference type="PANTHER" id="PTHR34979:SF1">
    <property type="entry name" value="INNER MEMBRANE PROTEIN YGAZ"/>
    <property type="match status" value="1"/>
</dbReference>
<proteinExistence type="inferred from homology"/>
<feature type="transmembrane region" description="Helical" evidence="9">
    <location>
        <begin position="146"/>
        <end position="172"/>
    </location>
</feature>
<dbReference type="AlphaFoldDB" id="A0A852Y8T6"/>
<evidence type="ECO:0000256" key="9">
    <source>
        <dbReference type="SAM" id="Phobius"/>
    </source>
</evidence>
<dbReference type="RefSeq" id="WP_218853433.1">
    <property type="nucleotide sequence ID" value="NZ_JACBZY010000001.1"/>
</dbReference>
<comment type="similarity">
    <text evidence="2">Belongs to the AzlC family.</text>
</comment>
<evidence type="ECO:0000256" key="4">
    <source>
        <dbReference type="ARBA" id="ARBA00022475"/>
    </source>
</evidence>
<dbReference type="PANTHER" id="PTHR34979">
    <property type="entry name" value="INNER MEMBRANE PROTEIN YGAZ"/>
    <property type="match status" value="1"/>
</dbReference>
<evidence type="ECO:0000256" key="3">
    <source>
        <dbReference type="ARBA" id="ARBA00022448"/>
    </source>
</evidence>
<evidence type="ECO:0000313" key="10">
    <source>
        <dbReference type="EMBL" id="NYG98272.1"/>
    </source>
</evidence>
<keyword evidence="4" id="KW-1003">Cell membrane</keyword>
<comment type="subcellular location">
    <subcellularLocation>
        <location evidence="1">Cell membrane</location>
        <topology evidence="1">Multi-pass membrane protein</topology>
    </subcellularLocation>
</comment>
<sequence>MGESGASEAGSGARGARGVRAMIGLLDRRALQDIGLVVVADAIVGLSFGAIAVGGGMPVWVPIAMSLLVFAGGSQFAALGILLAGGDPAAAVAAGLVLNARLLAFGFAAADALGPGWWRRLLGAQIITDESTAFTLSSDDPARRRALFWVSGVALFFAWNVAVALGALLGTIVGDTNVLGLDAAFPAVLIALVVPALKDAALRIAAAVGAVLAVGATPFLPAGVPVLISLLALVVVLRSRWRRRGGDGPDGPGGRRSAGGGPGSGGGLDELGDAHPFGPAGGLR</sequence>
<keyword evidence="11" id="KW-1185">Reference proteome</keyword>
<evidence type="ECO:0000256" key="1">
    <source>
        <dbReference type="ARBA" id="ARBA00004651"/>
    </source>
</evidence>
<accession>A0A852Y8T6</accession>
<gene>
    <name evidence="10" type="ORF">BJ979_000898</name>
</gene>
<evidence type="ECO:0000256" key="6">
    <source>
        <dbReference type="ARBA" id="ARBA00022989"/>
    </source>
</evidence>
<feature type="transmembrane region" description="Helical" evidence="9">
    <location>
        <begin position="179"/>
        <end position="198"/>
    </location>
</feature>
<dbReference type="Pfam" id="PF03591">
    <property type="entry name" value="AzlC"/>
    <property type="match status" value="1"/>
</dbReference>
<reference evidence="10 11" key="1">
    <citation type="submission" date="2020-07" db="EMBL/GenBank/DDBJ databases">
        <title>Sequencing the genomes of 1000 actinobacteria strains.</title>
        <authorList>
            <person name="Klenk H.-P."/>
        </authorList>
    </citation>
    <scope>NUCLEOTIDE SEQUENCE [LARGE SCALE GENOMIC DNA]</scope>
    <source>
        <strain evidence="10 11">DSM 23141</strain>
    </source>
</reference>
<feature type="region of interest" description="Disordered" evidence="8">
    <location>
        <begin position="245"/>
        <end position="284"/>
    </location>
</feature>
<feature type="transmembrane region" description="Helical" evidence="9">
    <location>
        <begin position="59"/>
        <end position="83"/>
    </location>
</feature>
<organism evidence="10 11">
    <name type="scientific">Schumannella luteola</name>
    <dbReference type="NCBI Taxonomy" id="472059"/>
    <lineage>
        <taxon>Bacteria</taxon>
        <taxon>Bacillati</taxon>
        <taxon>Actinomycetota</taxon>
        <taxon>Actinomycetes</taxon>
        <taxon>Micrococcales</taxon>
        <taxon>Microbacteriaceae</taxon>
        <taxon>Schumannella</taxon>
    </lineage>
</organism>
<keyword evidence="3" id="KW-0813">Transport</keyword>
<evidence type="ECO:0000256" key="7">
    <source>
        <dbReference type="ARBA" id="ARBA00023136"/>
    </source>
</evidence>
<evidence type="ECO:0000313" key="11">
    <source>
        <dbReference type="Proteomes" id="UP000553888"/>
    </source>
</evidence>